<dbReference type="InterPro" id="IPR025304">
    <property type="entry name" value="ALIX_V_dom"/>
</dbReference>
<gene>
    <name evidence="4" type="ORF">PICMEDRAFT_74320</name>
</gene>
<keyword evidence="5" id="KW-1185">Reference proteome</keyword>
<dbReference type="PANTHER" id="PTHR23030">
    <property type="entry name" value="PCD6 INTERACTING PROTEIN-RELATED"/>
    <property type="match status" value="1"/>
</dbReference>
<name>A0A1E3NGA5_9ASCO</name>
<dbReference type="Gene3D" id="1.20.120.560">
    <property type="entry name" value="alix/aip1 in complex with the ypdl late domain"/>
    <property type="match status" value="1"/>
</dbReference>
<dbReference type="EMBL" id="KV454006">
    <property type="protein sequence ID" value="ODQ44598.1"/>
    <property type="molecule type" value="Genomic_DNA"/>
</dbReference>
<dbReference type="AlphaFoldDB" id="A0A1E3NGA5"/>
<dbReference type="SMART" id="SM01041">
    <property type="entry name" value="BRO1"/>
    <property type="match status" value="1"/>
</dbReference>
<feature type="coiled-coil region" evidence="2">
    <location>
        <begin position="273"/>
        <end position="304"/>
    </location>
</feature>
<evidence type="ECO:0000259" key="3">
    <source>
        <dbReference type="PROSITE" id="PS51180"/>
    </source>
</evidence>
<dbReference type="STRING" id="763406.A0A1E3NGA5"/>
<dbReference type="Gene3D" id="1.25.40.280">
    <property type="entry name" value="alix/aip1 like domains"/>
    <property type="match status" value="1"/>
</dbReference>
<dbReference type="PROSITE" id="PS51180">
    <property type="entry name" value="BRO1"/>
    <property type="match status" value="1"/>
</dbReference>
<feature type="domain" description="BRO1" evidence="3">
    <location>
        <begin position="9"/>
        <end position="354"/>
    </location>
</feature>
<dbReference type="GO" id="GO:0005768">
    <property type="term" value="C:endosome"/>
    <property type="evidence" value="ECO:0007669"/>
    <property type="project" value="TreeGrafter"/>
</dbReference>
<evidence type="ECO:0000256" key="2">
    <source>
        <dbReference type="SAM" id="Coils"/>
    </source>
</evidence>
<dbReference type="Gene3D" id="1.20.140.50">
    <property type="entry name" value="alix/aip1 like domains"/>
    <property type="match status" value="1"/>
</dbReference>
<evidence type="ECO:0000313" key="5">
    <source>
        <dbReference type="Proteomes" id="UP000094455"/>
    </source>
</evidence>
<evidence type="ECO:0000256" key="1">
    <source>
        <dbReference type="ARBA" id="ARBA00038154"/>
    </source>
</evidence>
<dbReference type="PANTHER" id="PTHR23030:SF39">
    <property type="entry name" value="PROGRAMMED CELL DEATH 6-INTERACTING PROTEIN"/>
    <property type="match status" value="1"/>
</dbReference>
<sequence>MTSLDRENDLLYLTPNVTSSVDFGPILGDVIDNQFHQPNELFKQDIQLITNLRSESFPSMIEDINLEVITKLKKYCDSVTALITIFPDEVVQFHWSNCVIKSLNEEKLYIVYQLASYYSILAVNESKRDEEGLKKSGIYFQYSAGCLEIVQQLLHHTSVQSFPLNSNKIEALKTVMLAQSQEIYLQKAKINQLKGSILLKLAIRISDFYNDAIQLIGQEVEQSNLPISFFQLKGLYYTCFSFNSYSAYCNRKKKYGEEISYLNQSLYLLMQVSEAEETQYSKLLQDAENLRMQILSKIETVKHENEMLHLQKIPPFDTLKPLPRAELVKCLAPKDMELSENSSTNNLFIGLIPLQVVIQVCEYQNRFKDFINCELVTPIEKLNQNIHELFTNLNVETEISKLTSNSDLPPALIQSREKLMRNGNLEKIANLISILQELKLKCRFKLDKIWQLLKDQTVEEEALAKYYGYDKWKLGVLEDDKVGAILINSFKIYENYMKQSEEGDRLICTQIEELKPFLEIYDDEKLLKSYVPETNVLVLNPSLQPMIDNLREVSMLLQRLEGERVNFLKKVKKKASGVRIIDQYRQKSCKHRLQNTSTHTDDLQNLLGEILKDEILKFNDEVEYLGGTRVAQDDLVSKFSACNLDFINLKDQLKISIKRKEALHVLDSTYQGFFEIVGNLIQGKDFYQNLLDNIDVKMNQLDNFLGKRSESRRFLQEKLESSY</sequence>
<dbReference type="GeneID" id="30181422"/>
<dbReference type="Pfam" id="PF13949">
    <property type="entry name" value="ALIX_LYPXL_bnd"/>
    <property type="match status" value="1"/>
</dbReference>
<accession>A0A1E3NGA5</accession>
<dbReference type="OrthoDB" id="64867at2759"/>
<evidence type="ECO:0000313" key="4">
    <source>
        <dbReference type="EMBL" id="ODQ44598.1"/>
    </source>
</evidence>
<keyword evidence="2" id="KW-0175">Coiled coil</keyword>
<proteinExistence type="inferred from homology"/>
<dbReference type="InterPro" id="IPR038499">
    <property type="entry name" value="BRO1_sf"/>
</dbReference>
<comment type="similarity">
    <text evidence="1">Belongs to the palA/RIM20 family.</text>
</comment>
<dbReference type="RefSeq" id="XP_019015711.1">
    <property type="nucleotide sequence ID" value="XM_019164735.1"/>
</dbReference>
<dbReference type="Pfam" id="PF03097">
    <property type="entry name" value="BRO1"/>
    <property type="match status" value="1"/>
</dbReference>
<reference evidence="4 5" key="1">
    <citation type="journal article" date="2016" name="Proc. Natl. Acad. Sci. U.S.A.">
        <title>Comparative genomics of biotechnologically important yeasts.</title>
        <authorList>
            <person name="Riley R."/>
            <person name="Haridas S."/>
            <person name="Wolfe K.H."/>
            <person name="Lopes M.R."/>
            <person name="Hittinger C.T."/>
            <person name="Goeker M."/>
            <person name="Salamov A.A."/>
            <person name="Wisecaver J.H."/>
            <person name="Long T.M."/>
            <person name="Calvey C.H."/>
            <person name="Aerts A.L."/>
            <person name="Barry K.W."/>
            <person name="Choi C."/>
            <person name="Clum A."/>
            <person name="Coughlan A.Y."/>
            <person name="Deshpande S."/>
            <person name="Douglass A.P."/>
            <person name="Hanson S.J."/>
            <person name="Klenk H.-P."/>
            <person name="LaButti K.M."/>
            <person name="Lapidus A."/>
            <person name="Lindquist E.A."/>
            <person name="Lipzen A.M."/>
            <person name="Meier-Kolthoff J.P."/>
            <person name="Ohm R.A."/>
            <person name="Otillar R.P."/>
            <person name="Pangilinan J.L."/>
            <person name="Peng Y."/>
            <person name="Rokas A."/>
            <person name="Rosa C.A."/>
            <person name="Scheuner C."/>
            <person name="Sibirny A.A."/>
            <person name="Slot J.C."/>
            <person name="Stielow J.B."/>
            <person name="Sun H."/>
            <person name="Kurtzman C.P."/>
            <person name="Blackwell M."/>
            <person name="Grigoriev I.V."/>
            <person name="Jeffries T.W."/>
        </authorList>
    </citation>
    <scope>NUCLEOTIDE SEQUENCE [LARGE SCALE GENOMIC DNA]</scope>
    <source>
        <strain evidence="4 5">NRRL Y-2026</strain>
    </source>
</reference>
<protein>
    <recommendedName>
        <fullName evidence="3">BRO1 domain-containing protein</fullName>
    </recommendedName>
</protein>
<dbReference type="InterPro" id="IPR004328">
    <property type="entry name" value="BRO1_dom"/>
</dbReference>
<organism evidence="4 5">
    <name type="scientific">Pichia membranifaciens NRRL Y-2026</name>
    <dbReference type="NCBI Taxonomy" id="763406"/>
    <lineage>
        <taxon>Eukaryota</taxon>
        <taxon>Fungi</taxon>
        <taxon>Dikarya</taxon>
        <taxon>Ascomycota</taxon>
        <taxon>Saccharomycotina</taxon>
        <taxon>Pichiomycetes</taxon>
        <taxon>Pichiales</taxon>
        <taxon>Pichiaceae</taxon>
        <taxon>Pichia</taxon>
    </lineage>
</organism>
<dbReference type="Proteomes" id="UP000094455">
    <property type="component" value="Unassembled WGS sequence"/>
</dbReference>